<protein>
    <submittedName>
        <fullName evidence="1">Uncharacterized protein</fullName>
    </submittedName>
</protein>
<reference evidence="1" key="1">
    <citation type="journal article" date="2020" name="mSystems">
        <title>Genome- and Community-Level Interaction Insights into Carbon Utilization and Element Cycling Functions of Hydrothermarchaeota in Hydrothermal Sediment.</title>
        <authorList>
            <person name="Zhou Z."/>
            <person name="Liu Y."/>
            <person name="Xu W."/>
            <person name="Pan J."/>
            <person name="Luo Z.H."/>
            <person name="Li M."/>
        </authorList>
    </citation>
    <scope>NUCLEOTIDE SEQUENCE [LARGE SCALE GENOMIC DNA]</scope>
    <source>
        <strain evidence="1">SpSt-1042</strain>
    </source>
</reference>
<evidence type="ECO:0000313" key="1">
    <source>
        <dbReference type="EMBL" id="HHR92211.1"/>
    </source>
</evidence>
<comment type="caution">
    <text evidence="1">The sequence shown here is derived from an EMBL/GenBank/DDBJ whole genome shotgun (WGS) entry which is preliminary data.</text>
</comment>
<dbReference type="EMBL" id="DRVY01000049">
    <property type="protein sequence ID" value="HHR92211.1"/>
    <property type="molecule type" value="Genomic_DNA"/>
</dbReference>
<dbReference type="AlphaFoldDB" id="A0A7C5UT08"/>
<organism evidence="1">
    <name type="scientific">candidate division CPR3 bacterium</name>
    <dbReference type="NCBI Taxonomy" id="2268181"/>
    <lineage>
        <taxon>Bacteria</taxon>
        <taxon>Bacteria division CPR3</taxon>
    </lineage>
</organism>
<name>A0A7C5UT08_UNCC3</name>
<gene>
    <name evidence="1" type="ORF">ENL96_01730</name>
</gene>
<proteinExistence type="predicted"/>
<sequence>MGELQKEAKAKILKSILNKISDTSLTFNQINNKLPLQRAINEGRLDEIIKIYEQLVLDLYYYLKSTEYGRTEENSTT</sequence>
<accession>A0A7C5UT08</accession>